<name>A0A653DQH0_CALMS</name>
<feature type="domain" description="C2HC/C3H-type" evidence="9">
    <location>
        <begin position="403"/>
        <end position="432"/>
    </location>
</feature>
<evidence type="ECO:0000313" key="11">
    <source>
        <dbReference type="Proteomes" id="UP000410492"/>
    </source>
</evidence>
<evidence type="ECO:0000256" key="4">
    <source>
        <dbReference type="ARBA" id="ARBA00022771"/>
    </source>
</evidence>
<feature type="domain" description="C2HC/C3H-type" evidence="9">
    <location>
        <begin position="296"/>
        <end position="325"/>
    </location>
</feature>
<dbReference type="InterPro" id="IPR043129">
    <property type="entry name" value="ATPase_NBD"/>
</dbReference>
<dbReference type="OrthoDB" id="203824at2759"/>
<evidence type="ECO:0000256" key="2">
    <source>
        <dbReference type="ARBA" id="ARBA00022679"/>
    </source>
</evidence>
<feature type="compositionally biased region" description="Polar residues" evidence="8">
    <location>
        <begin position="107"/>
        <end position="124"/>
    </location>
</feature>
<evidence type="ECO:0000256" key="5">
    <source>
        <dbReference type="ARBA" id="ARBA00022777"/>
    </source>
</evidence>
<feature type="compositionally biased region" description="Polar residues" evidence="8">
    <location>
        <begin position="279"/>
        <end position="288"/>
    </location>
</feature>
<gene>
    <name evidence="10" type="ORF">CALMAC_LOCUS19414</name>
</gene>
<evidence type="ECO:0000313" key="10">
    <source>
        <dbReference type="EMBL" id="VEN62265.1"/>
    </source>
</evidence>
<sequence length="837" mass="92428">MNKYLSSSLNNVVSFDVDTAWAARSYLQEAYLWKNDRARFQQKQMQEREEKLLKLYENQQQRAFEKVRQMFDERRKAGIDRSYPLEPLKAKSNTRGPSQERKPAVVKTTSIKSSSHTGVSVTKNGKSAVKVQAVHSTYNNNNGIESFEEHRYEEKKPDILNANHEDFMLDNEEMTKLGYDETDRVVGNRNSVIKSQSQAVKKDTRSSVKLNGVTPTRSDNVNTGVKKTAKPTPPLTRSSPSPKAASPTSPSKQIPSSPVTMSSKAPSASTAQARAPSVNRPSARQTPKASAVTRDDLTECSYCGRRFAADRVQRHEEVCAKTGKKKRKAYDATKHRVQGTELEAYVIRGGGGKKSAAASAKMVPKTHEEFIAAIRAAKEAQAHLAKGGKLADLPPPPPSSNPDYVQCPHCGRRFNEAAAERHIPKCASYEFNKPKPDFSAYKRKIPNPTRGYDCLAEEADEINRMNHQVLKYVGGKISPEMETPKLAWLKRNLKKECWDKAGFFFDLPDFLTWRATDCDSRSSCSLVCKWTYEISENGTEGWNASYFQQLGLEDLAENNWRKIGSIVLPPGSPVGKGLSSKAASELGLKPGIPVGTSMIDAHAGGLGLIGCKAGCVDTRFHTRVGLICGTSTCHMAVSNGPTFVPGVWGPYKNAMIPGMWLNEGGQSATGKLLDHVIDTHPATEGKLADQRQLKSVAFLTKDYHVYPDFHGNRSPIADPSLKGMYGTRHILETLQRSGYKEIKSTLICGGLSKNPIFTQSQADVVCPEEEESVLLGAAILGACASGYFTDVNSAIEAMGGNGKVVVPNKEVVDFHNKKYNVFLKMYEHQMEYRKIME</sequence>
<dbReference type="GO" id="GO:0019321">
    <property type="term" value="P:pentose metabolic process"/>
    <property type="evidence" value="ECO:0007669"/>
    <property type="project" value="TreeGrafter"/>
</dbReference>
<dbReference type="Pfam" id="PF13913">
    <property type="entry name" value="zf-C2HC_2"/>
    <property type="match status" value="2"/>
</dbReference>
<dbReference type="PANTHER" id="PTHR43435:SF4">
    <property type="entry name" value="FGGY CARBOHYDRATE KINASE DOMAIN-CONTAINING PROTEIN"/>
    <property type="match status" value="1"/>
</dbReference>
<evidence type="ECO:0000256" key="6">
    <source>
        <dbReference type="ARBA" id="ARBA00022833"/>
    </source>
</evidence>
<evidence type="ECO:0000259" key="9">
    <source>
        <dbReference type="PROSITE" id="PS52027"/>
    </source>
</evidence>
<organism evidence="10 11">
    <name type="scientific">Callosobruchus maculatus</name>
    <name type="common">Southern cowpea weevil</name>
    <name type="synonym">Pulse bruchid</name>
    <dbReference type="NCBI Taxonomy" id="64391"/>
    <lineage>
        <taxon>Eukaryota</taxon>
        <taxon>Metazoa</taxon>
        <taxon>Ecdysozoa</taxon>
        <taxon>Arthropoda</taxon>
        <taxon>Hexapoda</taxon>
        <taxon>Insecta</taxon>
        <taxon>Pterygota</taxon>
        <taxon>Neoptera</taxon>
        <taxon>Endopterygota</taxon>
        <taxon>Coleoptera</taxon>
        <taxon>Polyphaga</taxon>
        <taxon>Cucujiformia</taxon>
        <taxon>Chrysomeloidea</taxon>
        <taxon>Chrysomelidae</taxon>
        <taxon>Bruchinae</taxon>
        <taxon>Bruchini</taxon>
        <taxon>Callosobruchus</taxon>
    </lineage>
</organism>
<keyword evidence="3" id="KW-0479">Metal-binding</keyword>
<evidence type="ECO:0000256" key="8">
    <source>
        <dbReference type="SAM" id="MobiDB-lite"/>
    </source>
</evidence>
<keyword evidence="2" id="KW-0808">Transferase</keyword>
<keyword evidence="5" id="KW-0418">Kinase</keyword>
<dbReference type="GO" id="GO:0005737">
    <property type="term" value="C:cytoplasm"/>
    <property type="evidence" value="ECO:0007669"/>
    <property type="project" value="TreeGrafter"/>
</dbReference>
<protein>
    <recommendedName>
        <fullName evidence="9">C2HC/C3H-type domain-containing protein</fullName>
    </recommendedName>
</protein>
<evidence type="ECO:0000256" key="3">
    <source>
        <dbReference type="ARBA" id="ARBA00022723"/>
    </source>
</evidence>
<feature type="compositionally biased region" description="Polar residues" evidence="8">
    <location>
        <begin position="207"/>
        <end position="225"/>
    </location>
</feature>
<feature type="region of interest" description="Disordered" evidence="8">
    <location>
        <begin position="189"/>
        <end position="294"/>
    </location>
</feature>
<accession>A0A653DQH0</accession>
<dbReference type="Gene3D" id="3.30.160.60">
    <property type="entry name" value="Classic Zinc Finger"/>
    <property type="match status" value="2"/>
</dbReference>
<dbReference type="CDD" id="cd07782">
    <property type="entry name" value="ASKHA_NBD_FGGY_D-RBK"/>
    <property type="match status" value="1"/>
</dbReference>
<evidence type="ECO:0000256" key="7">
    <source>
        <dbReference type="PROSITE-ProRule" id="PRU01371"/>
    </source>
</evidence>
<dbReference type="SUPFAM" id="SSF53067">
    <property type="entry name" value="Actin-like ATPase domain"/>
    <property type="match status" value="2"/>
</dbReference>
<evidence type="ECO:0000256" key="1">
    <source>
        <dbReference type="ARBA" id="ARBA00009156"/>
    </source>
</evidence>
<dbReference type="GO" id="GO:0019150">
    <property type="term" value="F:D-ribulokinase activity"/>
    <property type="evidence" value="ECO:0007669"/>
    <property type="project" value="TreeGrafter"/>
</dbReference>
<keyword evidence="11" id="KW-1185">Reference proteome</keyword>
<dbReference type="AlphaFoldDB" id="A0A653DQH0"/>
<proteinExistence type="inferred from homology"/>
<dbReference type="EMBL" id="CAACVG010013701">
    <property type="protein sequence ID" value="VEN62265.1"/>
    <property type="molecule type" value="Genomic_DNA"/>
</dbReference>
<feature type="region of interest" description="Disordered" evidence="8">
    <location>
        <begin position="82"/>
        <end position="124"/>
    </location>
</feature>
<dbReference type="GO" id="GO:0008270">
    <property type="term" value="F:zinc ion binding"/>
    <property type="evidence" value="ECO:0007669"/>
    <property type="project" value="UniProtKB-KW"/>
</dbReference>
<feature type="compositionally biased region" description="Polar residues" evidence="8">
    <location>
        <begin position="253"/>
        <end position="272"/>
    </location>
</feature>
<dbReference type="Proteomes" id="UP000410492">
    <property type="component" value="Unassembled WGS sequence"/>
</dbReference>
<dbReference type="PANTHER" id="PTHR43435">
    <property type="entry name" value="RIBULOKINASE"/>
    <property type="match status" value="1"/>
</dbReference>
<dbReference type="InterPro" id="IPR006003">
    <property type="entry name" value="FGGY_RbtK-like"/>
</dbReference>
<dbReference type="PROSITE" id="PS52027">
    <property type="entry name" value="ZF_C2HC_C3H"/>
    <property type="match status" value="2"/>
</dbReference>
<keyword evidence="6" id="KW-0862">Zinc</keyword>
<dbReference type="InterPro" id="IPR018485">
    <property type="entry name" value="FGGY_C"/>
</dbReference>
<comment type="similarity">
    <text evidence="1">Belongs to the FGGY kinase family.</text>
</comment>
<dbReference type="Gene3D" id="3.30.420.40">
    <property type="match status" value="2"/>
</dbReference>
<dbReference type="Pfam" id="PF02782">
    <property type="entry name" value="FGGY_C"/>
    <property type="match status" value="1"/>
</dbReference>
<feature type="compositionally biased region" description="Polar residues" evidence="8">
    <location>
        <begin position="189"/>
        <end position="199"/>
    </location>
</feature>
<dbReference type="InterPro" id="IPR049899">
    <property type="entry name" value="Znf_C2HC_C3H"/>
</dbReference>
<feature type="compositionally biased region" description="Low complexity" evidence="8">
    <location>
        <begin position="235"/>
        <end position="252"/>
    </location>
</feature>
<keyword evidence="4 7" id="KW-0863">Zinc-finger</keyword>
<reference evidence="10 11" key="1">
    <citation type="submission" date="2019-01" db="EMBL/GenBank/DDBJ databases">
        <authorList>
            <person name="Sayadi A."/>
        </authorList>
    </citation>
    <scope>NUCLEOTIDE SEQUENCE [LARGE SCALE GENOMIC DNA]</scope>
</reference>